<gene>
    <name evidence="2" type="ORF">J2Z79_001418</name>
</gene>
<dbReference type="EMBL" id="JAGGLG010000009">
    <property type="protein sequence ID" value="MBP2018019.1"/>
    <property type="molecule type" value="Genomic_DNA"/>
</dbReference>
<dbReference type="Proteomes" id="UP001519289">
    <property type="component" value="Unassembled WGS sequence"/>
</dbReference>
<accession>A0ABS4JU83</accession>
<protein>
    <submittedName>
        <fullName evidence="2">Uncharacterized protein</fullName>
    </submittedName>
</protein>
<comment type="caution">
    <text evidence="2">The sequence shown here is derived from an EMBL/GenBank/DDBJ whole genome shotgun (WGS) entry which is preliminary data.</text>
</comment>
<keyword evidence="1" id="KW-1133">Transmembrane helix</keyword>
<evidence type="ECO:0000313" key="2">
    <source>
        <dbReference type="EMBL" id="MBP2018019.1"/>
    </source>
</evidence>
<dbReference type="RefSeq" id="WP_209466158.1">
    <property type="nucleotide sequence ID" value="NZ_JAGGLG010000009.1"/>
</dbReference>
<name>A0ABS4JU83_9FIRM</name>
<reference evidence="2 3" key="1">
    <citation type="submission" date="2021-03" db="EMBL/GenBank/DDBJ databases">
        <title>Genomic Encyclopedia of Type Strains, Phase IV (KMG-IV): sequencing the most valuable type-strain genomes for metagenomic binning, comparative biology and taxonomic classification.</title>
        <authorList>
            <person name="Goeker M."/>
        </authorList>
    </citation>
    <scope>NUCLEOTIDE SEQUENCE [LARGE SCALE GENOMIC DNA]</scope>
    <source>
        <strain evidence="2 3">DSM 27138</strain>
    </source>
</reference>
<sequence>MRVDERTIRETLRADAAQVSPPPDLWERISRELDRDSARSARFALPRIPSARLRQLVAVGVAAGLCWFLAVPAGPLIERVVVPPGYWVGAFRTGAVAAAGQGVGDLRWSSAEITLLR</sequence>
<organism evidence="2 3">
    <name type="scientific">Symbiobacterium terraclitae</name>
    <dbReference type="NCBI Taxonomy" id="557451"/>
    <lineage>
        <taxon>Bacteria</taxon>
        <taxon>Bacillati</taxon>
        <taxon>Bacillota</taxon>
        <taxon>Clostridia</taxon>
        <taxon>Eubacteriales</taxon>
        <taxon>Symbiobacteriaceae</taxon>
        <taxon>Symbiobacterium</taxon>
    </lineage>
</organism>
<feature type="transmembrane region" description="Helical" evidence="1">
    <location>
        <begin position="56"/>
        <end position="77"/>
    </location>
</feature>
<keyword evidence="1" id="KW-0472">Membrane</keyword>
<evidence type="ECO:0000313" key="3">
    <source>
        <dbReference type="Proteomes" id="UP001519289"/>
    </source>
</evidence>
<evidence type="ECO:0000256" key="1">
    <source>
        <dbReference type="SAM" id="Phobius"/>
    </source>
</evidence>
<keyword evidence="1" id="KW-0812">Transmembrane</keyword>
<keyword evidence="3" id="KW-1185">Reference proteome</keyword>
<proteinExistence type="predicted"/>